<dbReference type="CDD" id="cd15904">
    <property type="entry name" value="TSPO_MBR"/>
    <property type="match status" value="1"/>
</dbReference>
<keyword evidence="5 6" id="KW-0472">Membrane</keyword>
<dbReference type="PANTHER" id="PTHR10057:SF0">
    <property type="entry name" value="TRANSLOCATOR PROTEIN"/>
    <property type="match status" value="1"/>
</dbReference>
<dbReference type="Pfam" id="PF03073">
    <property type="entry name" value="TspO_MBR"/>
    <property type="match status" value="1"/>
</dbReference>
<name>A0A7S0EIE7_9CRYP</name>
<accession>A0A7S0EIE7</accession>
<comment type="similarity">
    <text evidence="2">Belongs to the TspO/BZRP family.</text>
</comment>
<dbReference type="AlphaFoldDB" id="A0A7S0EIE7"/>
<reference evidence="7" key="1">
    <citation type="submission" date="2021-01" db="EMBL/GenBank/DDBJ databases">
        <authorList>
            <person name="Corre E."/>
            <person name="Pelletier E."/>
            <person name="Niang G."/>
            <person name="Scheremetjew M."/>
            <person name="Finn R."/>
            <person name="Kale V."/>
            <person name="Holt S."/>
            <person name="Cochrane G."/>
            <person name="Meng A."/>
            <person name="Brown T."/>
            <person name="Cohen L."/>
        </authorList>
    </citation>
    <scope>NUCLEOTIDE SEQUENCE</scope>
    <source>
        <strain evidence="7">CCMP325</strain>
    </source>
</reference>
<comment type="subcellular location">
    <subcellularLocation>
        <location evidence="1">Membrane</location>
        <topology evidence="1">Multi-pass membrane protein</topology>
    </subcellularLocation>
</comment>
<dbReference type="GO" id="GO:0033013">
    <property type="term" value="P:tetrapyrrole metabolic process"/>
    <property type="evidence" value="ECO:0007669"/>
    <property type="project" value="UniProtKB-ARBA"/>
</dbReference>
<proteinExistence type="inferred from homology"/>
<dbReference type="EMBL" id="HBEO01016906">
    <property type="protein sequence ID" value="CAD8486034.1"/>
    <property type="molecule type" value="Transcribed_RNA"/>
</dbReference>
<dbReference type="GO" id="GO:0016020">
    <property type="term" value="C:membrane"/>
    <property type="evidence" value="ECO:0007669"/>
    <property type="project" value="UniProtKB-SubCell"/>
</dbReference>
<keyword evidence="3 6" id="KW-0812">Transmembrane</keyword>
<evidence type="ECO:0000256" key="1">
    <source>
        <dbReference type="ARBA" id="ARBA00004141"/>
    </source>
</evidence>
<organism evidence="7">
    <name type="scientific">Hanusia phi</name>
    <dbReference type="NCBI Taxonomy" id="3032"/>
    <lineage>
        <taxon>Eukaryota</taxon>
        <taxon>Cryptophyceae</taxon>
        <taxon>Pyrenomonadales</taxon>
        <taxon>Geminigeraceae</taxon>
        <taxon>Hanusia</taxon>
    </lineage>
</organism>
<dbReference type="Gene3D" id="1.20.1260.100">
    <property type="entry name" value="TspO/MBR protein"/>
    <property type="match status" value="1"/>
</dbReference>
<evidence type="ECO:0000256" key="3">
    <source>
        <dbReference type="ARBA" id="ARBA00022692"/>
    </source>
</evidence>
<evidence type="ECO:0000256" key="5">
    <source>
        <dbReference type="ARBA" id="ARBA00023136"/>
    </source>
</evidence>
<feature type="transmembrane region" description="Helical" evidence="6">
    <location>
        <begin position="229"/>
        <end position="253"/>
    </location>
</feature>
<protein>
    <submittedName>
        <fullName evidence="7">Uncharacterized protein</fullName>
    </submittedName>
</protein>
<feature type="transmembrane region" description="Helical" evidence="6">
    <location>
        <begin position="203"/>
        <end position="223"/>
    </location>
</feature>
<dbReference type="InterPro" id="IPR038330">
    <property type="entry name" value="TspO/MBR-related_sf"/>
</dbReference>
<evidence type="ECO:0000256" key="4">
    <source>
        <dbReference type="ARBA" id="ARBA00022989"/>
    </source>
</evidence>
<feature type="transmembrane region" description="Helical" evidence="6">
    <location>
        <begin position="145"/>
        <end position="166"/>
    </location>
</feature>
<dbReference type="InterPro" id="IPR004307">
    <property type="entry name" value="TspO_MBR"/>
</dbReference>
<sequence length="265" mass="29036">MAEAFAPMQGMRTSHSVKLVSQHSGHVSMIPSKPRLQRQGASRNLSNLLRATLSEGGSVEKKVDLAKVGTWFGATVVEVALLSAAMFAVQTIGGYLPPIGYKCLAILFFASMALKSRIFSILDASRPTMGEVQETKRPSWTPPPIVFPIVWSTIGILRTVSSVVVWEAVGRQMLVLPLIAMMTHLSIGDTWNNINNVERRKGSAVAGVAFVWTSVVTCTYLYWKTIPLAGMILAPSVLWLSIASVLIFNIWMLNGYEPILPYKSE</sequence>
<keyword evidence="4 6" id="KW-1133">Transmembrane helix</keyword>
<evidence type="ECO:0000313" key="7">
    <source>
        <dbReference type="EMBL" id="CAD8486034.1"/>
    </source>
</evidence>
<feature type="transmembrane region" description="Helical" evidence="6">
    <location>
        <begin position="95"/>
        <end position="114"/>
    </location>
</feature>
<evidence type="ECO:0000256" key="6">
    <source>
        <dbReference type="SAM" id="Phobius"/>
    </source>
</evidence>
<evidence type="ECO:0000256" key="2">
    <source>
        <dbReference type="ARBA" id="ARBA00007524"/>
    </source>
</evidence>
<gene>
    <name evidence="7" type="ORF">HPHI1048_LOCUS11508</name>
</gene>
<dbReference type="PANTHER" id="PTHR10057">
    <property type="entry name" value="PERIPHERAL-TYPE BENZODIAZEPINE RECEPTOR"/>
    <property type="match status" value="1"/>
</dbReference>